<keyword evidence="5" id="KW-1185">Reference proteome</keyword>
<dbReference type="EMBL" id="JARXVQ010000001">
    <property type="protein sequence ID" value="MDH6182317.1"/>
    <property type="molecule type" value="Genomic_DNA"/>
</dbReference>
<dbReference type="InterPro" id="IPR013783">
    <property type="entry name" value="Ig-like_fold"/>
</dbReference>
<reference evidence="4 5" key="1">
    <citation type="submission" date="2023-04" db="EMBL/GenBank/DDBJ databases">
        <title>Genome Encyclopedia of Bacteria and Archaea VI: Functional Genomics of Type Strains.</title>
        <authorList>
            <person name="Whitman W."/>
        </authorList>
    </citation>
    <scope>NUCLEOTIDE SEQUENCE [LARGE SCALE GENOMIC DNA]</scope>
    <source>
        <strain evidence="4 5">SG_E_30_P1</strain>
    </source>
</reference>
<keyword evidence="2" id="KW-1133">Transmembrane helix</keyword>
<evidence type="ECO:0000256" key="1">
    <source>
        <dbReference type="SAM" id="MobiDB-lite"/>
    </source>
</evidence>
<dbReference type="Gene3D" id="2.60.40.10">
    <property type="entry name" value="Immunoglobulins"/>
    <property type="match status" value="1"/>
</dbReference>
<feature type="region of interest" description="Disordered" evidence="1">
    <location>
        <begin position="45"/>
        <end position="117"/>
    </location>
</feature>
<accession>A0ABT6KQQ7</accession>
<sequence length="360" mass="37590">MSTALTSTRGIRRVTMLVTAGALAATLAVSSAALAEELPVDPTAPAEALVEEPTPPADAEGDVPSEEPAPHQEPIPSATVPATTVPQPEPGPIESPETPTEPSADVTPPTITADWMPRWDEWSNRESVTFRATDADSGIAELYVDDGEIARTAGESFTYRLEEGSYSVSAWAVDAQGNASAPLTIQVNIDRVAPTLTIEPVGRVAADGAWELEVGEVAIFRYTAADDRAGLHQSGSSHWPDYAVDTTEASEFEFFVSALDRAGNSSELHQRVRVVAPGPTEPAPTEPTPTDPAPTDPAPTEPQPTEPGQPVSPSSPALGVAQRDSLAFTGHSPATALGSAAALFALLGAVLLTVRARRRA</sequence>
<organism evidence="4 5">
    <name type="scientific">Antiquaquibacter oligotrophicus</name>
    <dbReference type="NCBI Taxonomy" id="2880260"/>
    <lineage>
        <taxon>Bacteria</taxon>
        <taxon>Bacillati</taxon>
        <taxon>Actinomycetota</taxon>
        <taxon>Actinomycetes</taxon>
        <taxon>Micrococcales</taxon>
        <taxon>Microbacteriaceae</taxon>
        <taxon>Antiquaquibacter</taxon>
    </lineage>
</organism>
<feature type="compositionally biased region" description="Pro residues" evidence="1">
    <location>
        <begin position="279"/>
        <end position="307"/>
    </location>
</feature>
<feature type="signal peptide" evidence="3">
    <location>
        <begin position="1"/>
        <end position="35"/>
    </location>
</feature>
<dbReference type="Proteomes" id="UP001160142">
    <property type="component" value="Unassembled WGS sequence"/>
</dbReference>
<dbReference type="RefSeq" id="WP_322134600.1">
    <property type="nucleotide sequence ID" value="NZ_CP085036.1"/>
</dbReference>
<feature type="chain" id="PRO_5045840901" evidence="3">
    <location>
        <begin position="36"/>
        <end position="360"/>
    </location>
</feature>
<protein>
    <submittedName>
        <fullName evidence="4">Type IV secretory pathway VirB10-like protein</fullName>
    </submittedName>
</protein>
<keyword evidence="2" id="KW-0812">Transmembrane</keyword>
<feature type="region of interest" description="Disordered" evidence="1">
    <location>
        <begin position="277"/>
        <end position="324"/>
    </location>
</feature>
<evidence type="ECO:0000256" key="2">
    <source>
        <dbReference type="SAM" id="Phobius"/>
    </source>
</evidence>
<evidence type="ECO:0000313" key="5">
    <source>
        <dbReference type="Proteomes" id="UP001160142"/>
    </source>
</evidence>
<proteinExistence type="predicted"/>
<evidence type="ECO:0000256" key="3">
    <source>
        <dbReference type="SAM" id="SignalP"/>
    </source>
</evidence>
<keyword evidence="3" id="KW-0732">Signal</keyword>
<feature type="compositionally biased region" description="Low complexity" evidence="1">
    <location>
        <begin position="94"/>
        <end position="103"/>
    </location>
</feature>
<comment type="caution">
    <text evidence="4">The sequence shown here is derived from an EMBL/GenBank/DDBJ whole genome shotgun (WGS) entry which is preliminary data.</text>
</comment>
<feature type="transmembrane region" description="Helical" evidence="2">
    <location>
        <begin position="334"/>
        <end position="354"/>
    </location>
</feature>
<name>A0ABT6KQQ7_9MICO</name>
<keyword evidence="2" id="KW-0472">Membrane</keyword>
<evidence type="ECO:0000313" key="4">
    <source>
        <dbReference type="EMBL" id="MDH6182317.1"/>
    </source>
</evidence>
<gene>
    <name evidence="4" type="ORF">M2152_002499</name>
</gene>